<dbReference type="EMBL" id="MHIB01000046">
    <property type="protein sequence ID" value="OGY43032.1"/>
    <property type="molecule type" value="Genomic_DNA"/>
</dbReference>
<comment type="caution">
    <text evidence="1">The sequence shown here is derived from an EMBL/GenBank/DDBJ whole genome shotgun (WGS) entry which is preliminary data.</text>
</comment>
<proteinExistence type="predicted"/>
<name>A0A1G1XSU7_9BACT</name>
<evidence type="ECO:0000313" key="1">
    <source>
        <dbReference type="EMBL" id="OGY43032.1"/>
    </source>
</evidence>
<evidence type="ECO:0000313" key="2">
    <source>
        <dbReference type="Proteomes" id="UP000178930"/>
    </source>
</evidence>
<sequence length="62" mass="7176">MPPEMLNEAQKAISAEAQLQHCYRKMQAMAINPKVKAVIHDLLLMEEMNEVLLRSLQKKWIA</sequence>
<accession>A0A1G1XSU7</accession>
<dbReference type="Proteomes" id="UP000178930">
    <property type="component" value="Unassembled WGS sequence"/>
</dbReference>
<gene>
    <name evidence="1" type="ORF">A2729_05725</name>
</gene>
<reference evidence="1 2" key="1">
    <citation type="journal article" date="2016" name="Nat. Commun.">
        <title>Thousands of microbial genomes shed light on interconnected biogeochemical processes in an aquifer system.</title>
        <authorList>
            <person name="Anantharaman K."/>
            <person name="Brown C.T."/>
            <person name="Hug L.A."/>
            <person name="Sharon I."/>
            <person name="Castelle C.J."/>
            <person name="Probst A.J."/>
            <person name="Thomas B.C."/>
            <person name="Singh A."/>
            <person name="Wilkins M.J."/>
            <person name="Karaoz U."/>
            <person name="Brodie E.L."/>
            <person name="Williams K.H."/>
            <person name="Hubbard S.S."/>
            <person name="Banfield J.F."/>
        </authorList>
    </citation>
    <scope>NUCLEOTIDE SEQUENCE [LARGE SCALE GENOMIC DNA]</scope>
</reference>
<dbReference type="AlphaFoldDB" id="A0A1G1XSU7"/>
<protein>
    <submittedName>
        <fullName evidence="1">Uncharacterized protein</fullName>
    </submittedName>
</protein>
<organism evidence="1 2">
    <name type="scientific">Candidatus Buchananbacteria bacterium RIFCSPHIGHO2_01_FULL_39_14</name>
    <dbReference type="NCBI Taxonomy" id="1797532"/>
    <lineage>
        <taxon>Bacteria</taxon>
        <taxon>Candidatus Buchananiibacteriota</taxon>
    </lineage>
</organism>